<accession>A0A8E3B2F0</accession>
<dbReference type="Proteomes" id="UP000245631">
    <property type="component" value="Unassembled WGS sequence"/>
</dbReference>
<evidence type="ECO:0000313" key="2">
    <source>
        <dbReference type="EMBL" id="PWJ87628.1"/>
    </source>
</evidence>
<comment type="caution">
    <text evidence="2">The sequence shown here is derived from an EMBL/GenBank/DDBJ whole genome shotgun (WGS) entry which is preliminary data.</text>
</comment>
<dbReference type="AlphaFoldDB" id="A0A8E3B2F0"/>
<proteinExistence type="predicted"/>
<sequence length="295" mass="33126">MTNMRARRRSLAGILQKTLCRKRGVGQSQDLSNGWRELFSGAPGNIARLHSRDAQQAYPIVLRAARSKTVGGQVSRSARRASFLRVSNGLLEGVSRRCDIGRYAITFIYRNMVARPRLHLEARQQSVCDSAVMSSVNQDMERRSFTFPKQVRDDRIRINGCVDGAMSMVTCDYDRVIVFPPDSPQSFDESANHHVGRGDRPMCRLAFVSELMLNRIRHVDLGQNEIRRVLRASQRSCSPDHEMIRGQARNESSARNGVTTGREAEEIEHAGGSQPSIWIFDHARASDAVFGQALK</sequence>
<evidence type="ECO:0000313" key="3">
    <source>
        <dbReference type="Proteomes" id="UP000245631"/>
    </source>
</evidence>
<organism evidence="2 3">
    <name type="scientific">Rhizobium loti</name>
    <name type="common">Mesorhizobium loti</name>
    <dbReference type="NCBI Taxonomy" id="381"/>
    <lineage>
        <taxon>Bacteria</taxon>
        <taxon>Pseudomonadati</taxon>
        <taxon>Pseudomonadota</taxon>
        <taxon>Alphaproteobacteria</taxon>
        <taxon>Hyphomicrobiales</taxon>
        <taxon>Phyllobacteriaceae</taxon>
        <taxon>Mesorhizobium</taxon>
    </lineage>
</organism>
<name>A0A8E3B2F0_RHILI</name>
<dbReference type="EMBL" id="QGGH01000015">
    <property type="protein sequence ID" value="PWJ87628.1"/>
    <property type="molecule type" value="Genomic_DNA"/>
</dbReference>
<protein>
    <submittedName>
        <fullName evidence="2">Uncharacterized protein</fullName>
    </submittedName>
</protein>
<reference evidence="2 3" key="1">
    <citation type="submission" date="2018-05" db="EMBL/GenBank/DDBJ databases">
        <title>Genomic Encyclopedia of Type Strains, Phase IV (KMG-IV): sequencing the most valuable type-strain genomes for metagenomic binning, comparative biology and taxonomic classification.</title>
        <authorList>
            <person name="Goeker M."/>
        </authorList>
    </citation>
    <scope>NUCLEOTIDE SEQUENCE [LARGE SCALE GENOMIC DNA]</scope>
    <source>
        <strain evidence="2 3">DSM 2626</strain>
    </source>
</reference>
<feature type="region of interest" description="Disordered" evidence="1">
    <location>
        <begin position="237"/>
        <end position="260"/>
    </location>
</feature>
<feature type="compositionally biased region" description="Polar residues" evidence="1">
    <location>
        <begin position="249"/>
        <end position="259"/>
    </location>
</feature>
<evidence type="ECO:0000256" key="1">
    <source>
        <dbReference type="SAM" id="MobiDB-lite"/>
    </source>
</evidence>
<gene>
    <name evidence="2" type="ORF">C8D77_11567</name>
</gene>